<gene>
    <name evidence="8" type="ORF">LARV_03399</name>
</gene>
<dbReference type="InterPro" id="IPR007341">
    <property type="entry name" value="Transgly_assoc"/>
</dbReference>
<sequence>MGLLSWVLFGALAGWVASIVTGRNSRMGCLANIVIGVLGAIIGGFLYTLLTGNGISFGFNWLSFIVAVIGASLLLVITGWYGRRR</sequence>
<protein>
    <submittedName>
        <fullName evidence="8">Predicted membrane protein</fullName>
    </submittedName>
</protein>
<evidence type="ECO:0000256" key="5">
    <source>
        <dbReference type="ARBA" id="ARBA00022989"/>
    </source>
</evidence>
<evidence type="ECO:0000256" key="1">
    <source>
        <dbReference type="ARBA" id="ARBA00004651"/>
    </source>
</evidence>
<dbReference type="Proteomes" id="UP000055060">
    <property type="component" value="Unassembled WGS sequence"/>
</dbReference>
<name>A0A0S7BCV5_9CHLR</name>
<dbReference type="Pfam" id="PF04226">
    <property type="entry name" value="Transgly_assoc"/>
    <property type="match status" value="1"/>
</dbReference>
<keyword evidence="6 7" id="KW-0472">Membrane</keyword>
<dbReference type="RefSeq" id="WP_075074777.1">
    <property type="nucleotide sequence ID" value="NZ_DF967972.1"/>
</dbReference>
<proteinExistence type="inferred from homology"/>
<feature type="transmembrane region" description="Helical" evidence="7">
    <location>
        <begin position="61"/>
        <end position="82"/>
    </location>
</feature>
<evidence type="ECO:0000256" key="4">
    <source>
        <dbReference type="ARBA" id="ARBA00022692"/>
    </source>
</evidence>
<evidence type="ECO:0000256" key="3">
    <source>
        <dbReference type="ARBA" id="ARBA00022475"/>
    </source>
</evidence>
<organism evidence="8">
    <name type="scientific">Longilinea arvoryzae</name>
    <dbReference type="NCBI Taxonomy" id="360412"/>
    <lineage>
        <taxon>Bacteria</taxon>
        <taxon>Bacillati</taxon>
        <taxon>Chloroflexota</taxon>
        <taxon>Anaerolineae</taxon>
        <taxon>Anaerolineales</taxon>
        <taxon>Anaerolineaceae</taxon>
        <taxon>Longilinea</taxon>
    </lineage>
</organism>
<evidence type="ECO:0000256" key="7">
    <source>
        <dbReference type="SAM" id="Phobius"/>
    </source>
</evidence>
<comment type="subcellular location">
    <subcellularLocation>
        <location evidence="1">Cell membrane</location>
        <topology evidence="1">Multi-pass membrane protein</topology>
    </subcellularLocation>
</comment>
<evidence type="ECO:0000256" key="2">
    <source>
        <dbReference type="ARBA" id="ARBA00011006"/>
    </source>
</evidence>
<keyword evidence="4 7" id="KW-0812">Transmembrane</keyword>
<keyword evidence="9" id="KW-1185">Reference proteome</keyword>
<dbReference type="OrthoDB" id="964123at2"/>
<evidence type="ECO:0000313" key="8">
    <source>
        <dbReference type="EMBL" id="GAP15607.1"/>
    </source>
</evidence>
<dbReference type="PANTHER" id="PTHR33884">
    <property type="entry name" value="UPF0410 PROTEIN YMGE"/>
    <property type="match status" value="1"/>
</dbReference>
<dbReference type="AlphaFoldDB" id="A0A0S7BCV5"/>
<dbReference type="GO" id="GO:0005886">
    <property type="term" value="C:plasma membrane"/>
    <property type="evidence" value="ECO:0007669"/>
    <property type="project" value="UniProtKB-SubCell"/>
</dbReference>
<dbReference type="EMBL" id="DF967972">
    <property type="protein sequence ID" value="GAP15607.1"/>
    <property type="molecule type" value="Genomic_DNA"/>
</dbReference>
<evidence type="ECO:0000313" key="9">
    <source>
        <dbReference type="Proteomes" id="UP000055060"/>
    </source>
</evidence>
<reference evidence="8" key="1">
    <citation type="submission" date="2015-07" db="EMBL/GenBank/DDBJ databases">
        <title>Draft Genome Sequences of Anaerolinea thermolimosa IMO-1, Bellilinea caldifistulae GOMI-1, Leptolinea tardivitalis YMTK-2, Levilinea saccharolytica KIBI-1,Longilinea arvoryzae KOME-1, Previously Described as Members of the Anaerolineaceae (Chloroflexi).</title>
        <authorList>
            <person name="Sekiguchi Y."/>
            <person name="Ohashi A."/>
            <person name="Matsuura N."/>
            <person name="Tourlousse M.D."/>
        </authorList>
    </citation>
    <scope>NUCLEOTIDE SEQUENCE [LARGE SCALE GENOMIC DNA]</scope>
    <source>
        <strain evidence="8">KOME-1</strain>
    </source>
</reference>
<keyword evidence="3" id="KW-1003">Cell membrane</keyword>
<feature type="transmembrane region" description="Helical" evidence="7">
    <location>
        <begin position="29"/>
        <end position="49"/>
    </location>
</feature>
<dbReference type="STRING" id="360412.LARV_03399"/>
<comment type="similarity">
    <text evidence="2">Belongs to the UPF0410 family.</text>
</comment>
<dbReference type="PANTHER" id="PTHR33884:SF3">
    <property type="entry name" value="UPF0410 PROTEIN YMGE"/>
    <property type="match status" value="1"/>
</dbReference>
<feature type="transmembrane region" description="Helical" evidence="7">
    <location>
        <begin position="6"/>
        <end position="22"/>
    </location>
</feature>
<evidence type="ECO:0000256" key="6">
    <source>
        <dbReference type="ARBA" id="ARBA00023136"/>
    </source>
</evidence>
<keyword evidence="5 7" id="KW-1133">Transmembrane helix</keyword>
<accession>A0A0S7BCV5</accession>